<dbReference type="Pfam" id="PF00300">
    <property type="entry name" value="His_Phos_1"/>
    <property type="match status" value="2"/>
</dbReference>
<evidence type="ECO:0000256" key="2">
    <source>
        <dbReference type="PIRSR" id="PIRSR613078-2"/>
    </source>
</evidence>
<comment type="caution">
    <text evidence="4">The sequence shown here is derived from an EMBL/GenBank/DDBJ whole genome shotgun (WGS) entry which is preliminary data.</text>
</comment>
<proteinExistence type="predicted"/>
<dbReference type="PANTHER" id="PTHR46517">
    <property type="entry name" value="FRUCTOSE-2,6-BISPHOSPHATASE TIGAR"/>
    <property type="match status" value="1"/>
</dbReference>
<dbReference type="InterPro" id="IPR001345">
    <property type="entry name" value="PG/BPGM_mutase_AS"/>
</dbReference>
<reference evidence="4" key="1">
    <citation type="submission" date="2023-07" db="EMBL/GenBank/DDBJ databases">
        <title>Black Yeasts Isolated from many extreme environments.</title>
        <authorList>
            <person name="Coleine C."/>
            <person name="Stajich J.E."/>
            <person name="Selbmann L."/>
        </authorList>
    </citation>
    <scope>NUCLEOTIDE SEQUENCE</scope>
    <source>
        <strain evidence="4">CCFEE 5485</strain>
    </source>
</reference>
<evidence type="ECO:0000313" key="4">
    <source>
        <dbReference type="EMBL" id="KAK3674994.1"/>
    </source>
</evidence>
<dbReference type="EMBL" id="JAUTXT010000016">
    <property type="protein sequence ID" value="KAK3674994.1"/>
    <property type="molecule type" value="Genomic_DNA"/>
</dbReference>
<dbReference type="InterPro" id="IPR013078">
    <property type="entry name" value="His_Pase_superF_clade-1"/>
</dbReference>
<dbReference type="GO" id="GO:0005829">
    <property type="term" value="C:cytosol"/>
    <property type="evidence" value="ECO:0007669"/>
    <property type="project" value="TreeGrafter"/>
</dbReference>
<dbReference type="PROSITE" id="PS00175">
    <property type="entry name" value="PG_MUTASE"/>
    <property type="match status" value="1"/>
</dbReference>
<sequence>MKFYLIRHGETVDNIVSLYAGVRDSALTVHGIEQARRLGDYFAKNDVKLTHIFASPLQRAFKTAEAVRDAQVKLDGGSGGNGDGDRDGKARVEIVKVPDLIEQDFGFYEGKSFFARSGAKKSGREGHYDKHRNDPGFVDVESRESMCQRADAFLDQHLLPLMLAQSQGADPETTIAVVSHGMLLASLWRRLLLRLPRKSLRIAPEVTTARGPVVLEHLGGWSNTGYLELELMRGEVKGVGVAVAAQQTLQPASEKDVPNTELPTLAIPPSIAPADVSAPTRSTPVPPPAAAEEAEGSSDSEIFATSSTALSAPSKALSLAGWSTAILAVDSKEHLVGFKRQRGGIGRIAHDEGQKKLDGFFKRQKKG</sequence>
<dbReference type="SMART" id="SM00855">
    <property type="entry name" value="PGAM"/>
    <property type="match status" value="1"/>
</dbReference>
<dbReference type="InterPro" id="IPR051695">
    <property type="entry name" value="Phosphoglycerate_Mutase"/>
</dbReference>
<name>A0AAE0WNK0_9PEZI</name>
<evidence type="ECO:0008006" key="6">
    <source>
        <dbReference type="Google" id="ProtNLM"/>
    </source>
</evidence>
<dbReference type="CDD" id="cd07067">
    <property type="entry name" value="HP_PGM_like"/>
    <property type="match status" value="1"/>
</dbReference>
<dbReference type="GO" id="GO:0043456">
    <property type="term" value="P:regulation of pentose-phosphate shunt"/>
    <property type="evidence" value="ECO:0007669"/>
    <property type="project" value="TreeGrafter"/>
</dbReference>
<keyword evidence="1" id="KW-0378">Hydrolase</keyword>
<accession>A0AAE0WNK0</accession>
<dbReference type="Proteomes" id="UP001274830">
    <property type="component" value="Unassembled WGS sequence"/>
</dbReference>
<dbReference type="PANTHER" id="PTHR46517:SF1">
    <property type="entry name" value="FRUCTOSE-2,6-BISPHOSPHATASE TIGAR"/>
    <property type="match status" value="1"/>
</dbReference>
<feature type="region of interest" description="Disordered" evidence="3">
    <location>
        <begin position="268"/>
        <end position="299"/>
    </location>
</feature>
<gene>
    <name evidence="4" type="ORF">LTR78_004927</name>
</gene>
<dbReference type="InterPro" id="IPR029033">
    <property type="entry name" value="His_PPase_superfam"/>
</dbReference>
<protein>
    <recommendedName>
        <fullName evidence="6">Phosphoglycerate mutase-like protein</fullName>
    </recommendedName>
</protein>
<feature type="binding site" evidence="2">
    <location>
        <position position="59"/>
    </location>
    <ligand>
        <name>substrate</name>
    </ligand>
</feature>
<keyword evidence="5" id="KW-1185">Reference proteome</keyword>
<dbReference type="GO" id="GO:0004331">
    <property type="term" value="F:fructose-2,6-bisphosphate 2-phosphatase activity"/>
    <property type="evidence" value="ECO:0007669"/>
    <property type="project" value="TreeGrafter"/>
</dbReference>
<evidence type="ECO:0000256" key="3">
    <source>
        <dbReference type="SAM" id="MobiDB-lite"/>
    </source>
</evidence>
<organism evidence="4 5">
    <name type="scientific">Recurvomyces mirabilis</name>
    <dbReference type="NCBI Taxonomy" id="574656"/>
    <lineage>
        <taxon>Eukaryota</taxon>
        <taxon>Fungi</taxon>
        <taxon>Dikarya</taxon>
        <taxon>Ascomycota</taxon>
        <taxon>Pezizomycotina</taxon>
        <taxon>Dothideomycetes</taxon>
        <taxon>Dothideomycetidae</taxon>
        <taxon>Mycosphaerellales</taxon>
        <taxon>Teratosphaeriaceae</taxon>
        <taxon>Recurvomyces</taxon>
    </lineage>
</organism>
<dbReference type="SUPFAM" id="SSF53254">
    <property type="entry name" value="Phosphoglycerate mutase-like"/>
    <property type="match status" value="1"/>
</dbReference>
<dbReference type="GO" id="GO:0045820">
    <property type="term" value="P:negative regulation of glycolytic process"/>
    <property type="evidence" value="ECO:0007669"/>
    <property type="project" value="TreeGrafter"/>
</dbReference>
<feature type="binding site" evidence="2">
    <location>
        <begin position="7"/>
        <end position="14"/>
    </location>
    <ligand>
        <name>substrate</name>
    </ligand>
</feature>
<evidence type="ECO:0000313" key="5">
    <source>
        <dbReference type="Proteomes" id="UP001274830"/>
    </source>
</evidence>
<dbReference type="Gene3D" id="3.40.50.1240">
    <property type="entry name" value="Phosphoglycerate mutase-like"/>
    <property type="match status" value="1"/>
</dbReference>
<evidence type="ECO:0000256" key="1">
    <source>
        <dbReference type="ARBA" id="ARBA00022801"/>
    </source>
</evidence>
<dbReference type="AlphaFoldDB" id="A0AAE0WNK0"/>